<evidence type="ECO:0000256" key="1">
    <source>
        <dbReference type="SAM" id="MobiDB-lite"/>
    </source>
</evidence>
<accession>A0A7S1RN04</accession>
<reference evidence="2" key="1">
    <citation type="submission" date="2021-01" db="EMBL/GenBank/DDBJ databases">
        <authorList>
            <person name="Corre E."/>
            <person name="Pelletier E."/>
            <person name="Niang G."/>
            <person name="Scheremetjew M."/>
            <person name="Finn R."/>
            <person name="Kale V."/>
            <person name="Holt S."/>
            <person name="Cochrane G."/>
            <person name="Meng A."/>
            <person name="Brown T."/>
            <person name="Cohen L."/>
        </authorList>
    </citation>
    <scope>NUCLEOTIDE SEQUENCE</scope>
    <source>
        <strain evidence="2">OF101</strain>
    </source>
</reference>
<name>A0A7S1RN04_ALECA</name>
<gene>
    <name evidence="2" type="ORF">ACAT0790_LOCUS48010</name>
</gene>
<evidence type="ECO:0000313" key="2">
    <source>
        <dbReference type="EMBL" id="CAD9171241.1"/>
    </source>
</evidence>
<dbReference type="AlphaFoldDB" id="A0A7S1RN04"/>
<sequence>MSDFQRQPWHPLPGQQRRAPGINHPTPNPAHGRGGPGDMNYATRITRKEVTVEVRTLTRRIEEPIRPREQYYIPYHDPAFGPSFRCDDTTKDVLDHELLSVPAYESPPLQQLVDWRNSEEQQLRRELWWMHTFEEMRHPFPARRANTSLAPATVCVDPVEHCGLTWLLAG</sequence>
<feature type="region of interest" description="Disordered" evidence="1">
    <location>
        <begin position="1"/>
        <end position="41"/>
    </location>
</feature>
<protein>
    <submittedName>
        <fullName evidence="2">Uncharacterized protein</fullName>
    </submittedName>
</protein>
<proteinExistence type="predicted"/>
<dbReference type="EMBL" id="HBGE01080454">
    <property type="protein sequence ID" value="CAD9171241.1"/>
    <property type="molecule type" value="Transcribed_RNA"/>
</dbReference>
<organism evidence="2">
    <name type="scientific">Alexandrium catenella</name>
    <name type="common">Red tide dinoflagellate</name>
    <name type="synonym">Gonyaulax catenella</name>
    <dbReference type="NCBI Taxonomy" id="2925"/>
    <lineage>
        <taxon>Eukaryota</taxon>
        <taxon>Sar</taxon>
        <taxon>Alveolata</taxon>
        <taxon>Dinophyceae</taxon>
        <taxon>Gonyaulacales</taxon>
        <taxon>Pyrocystaceae</taxon>
        <taxon>Alexandrium</taxon>
    </lineage>
</organism>